<dbReference type="InterPro" id="IPR013106">
    <property type="entry name" value="Ig_V-set"/>
</dbReference>
<keyword evidence="7" id="KW-1185">Reference proteome</keyword>
<dbReference type="SUPFAM" id="SSF48726">
    <property type="entry name" value="Immunoglobulin"/>
    <property type="match status" value="4"/>
</dbReference>
<dbReference type="Ensembl" id="ENSSFAT00005049411.1">
    <property type="protein sequence ID" value="ENSSFAP00005047804.1"/>
    <property type="gene ID" value="ENSSFAG00005023239.1"/>
</dbReference>
<dbReference type="SMART" id="SM00409">
    <property type="entry name" value="IG"/>
    <property type="match status" value="3"/>
</dbReference>
<organism evidence="6 7">
    <name type="scientific">Salarias fasciatus</name>
    <name type="common">Jewelled blenny</name>
    <name type="synonym">Blennius fasciatus</name>
    <dbReference type="NCBI Taxonomy" id="181472"/>
    <lineage>
        <taxon>Eukaryota</taxon>
        <taxon>Metazoa</taxon>
        <taxon>Chordata</taxon>
        <taxon>Craniata</taxon>
        <taxon>Vertebrata</taxon>
        <taxon>Euteleostomi</taxon>
        <taxon>Actinopterygii</taxon>
        <taxon>Neopterygii</taxon>
        <taxon>Teleostei</taxon>
        <taxon>Neoteleostei</taxon>
        <taxon>Acanthomorphata</taxon>
        <taxon>Ovalentaria</taxon>
        <taxon>Blenniimorphae</taxon>
        <taxon>Blenniiformes</taxon>
        <taxon>Blennioidei</taxon>
        <taxon>Blenniidae</taxon>
        <taxon>Salariinae</taxon>
        <taxon>Salarias</taxon>
    </lineage>
</organism>
<evidence type="ECO:0000256" key="1">
    <source>
        <dbReference type="ARBA" id="ARBA00022729"/>
    </source>
</evidence>
<keyword evidence="4" id="KW-0393">Immunoglobulin domain</keyword>
<dbReference type="InterPro" id="IPR007110">
    <property type="entry name" value="Ig-like_dom"/>
</dbReference>
<dbReference type="InterPro" id="IPR013783">
    <property type="entry name" value="Ig-like_fold"/>
</dbReference>
<evidence type="ECO:0000256" key="2">
    <source>
        <dbReference type="ARBA" id="ARBA00023157"/>
    </source>
</evidence>
<evidence type="ECO:0000313" key="6">
    <source>
        <dbReference type="Ensembl" id="ENSSFAP00005047804.1"/>
    </source>
</evidence>
<dbReference type="SMART" id="SM00408">
    <property type="entry name" value="IGc2"/>
    <property type="match status" value="3"/>
</dbReference>
<proteinExistence type="predicted"/>
<dbReference type="Gene3D" id="2.60.40.10">
    <property type="entry name" value="Immunoglobulins"/>
    <property type="match status" value="4"/>
</dbReference>
<evidence type="ECO:0000259" key="5">
    <source>
        <dbReference type="PROSITE" id="PS50835"/>
    </source>
</evidence>
<accession>A0A672J3C3</accession>
<dbReference type="OMA" id="YTCSVYN"/>
<keyword evidence="1" id="KW-0732">Signal</keyword>
<dbReference type="InterPro" id="IPR003599">
    <property type="entry name" value="Ig_sub"/>
</dbReference>
<feature type="domain" description="Ig-like" evidence="5">
    <location>
        <begin position="224"/>
        <end position="285"/>
    </location>
</feature>
<dbReference type="Pfam" id="PF07686">
    <property type="entry name" value="V-set"/>
    <property type="match status" value="1"/>
</dbReference>
<dbReference type="InterPro" id="IPR052598">
    <property type="entry name" value="IgSF_CEA-related"/>
</dbReference>
<reference evidence="6" key="2">
    <citation type="submission" date="2025-08" db="UniProtKB">
        <authorList>
            <consortium name="Ensembl"/>
        </authorList>
    </citation>
    <scope>IDENTIFICATION</scope>
</reference>
<dbReference type="InterPro" id="IPR003598">
    <property type="entry name" value="Ig_sub2"/>
</dbReference>
<dbReference type="InterPro" id="IPR036179">
    <property type="entry name" value="Ig-like_dom_sf"/>
</dbReference>
<feature type="domain" description="Ig-like" evidence="5">
    <location>
        <begin position="125"/>
        <end position="214"/>
    </location>
</feature>
<dbReference type="CDD" id="cd00096">
    <property type="entry name" value="Ig"/>
    <property type="match status" value="1"/>
</dbReference>
<dbReference type="PROSITE" id="PS50835">
    <property type="entry name" value="IG_LIKE"/>
    <property type="match status" value="3"/>
</dbReference>
<keyword evidence="2" id="KW-1015">Disulfide bond</keyword>
<reference evidence="6" key="1">
    <citation type="submission" date="2019-06" db="EMBL/GenBank/DDBJ databases">
        <authorList>
            <consortium name="Wellcome Sanger Institute Data Sharing"/>
        </authorList>
    </citation>
    <scope>NUCLEOTIDE SEQUENCE [LARGE SCALE GENOMIC DNA]</scope>
</reference>
<sequence>HINPFTPYWVVVSYYCFTKGAGILPDGPLDAAIGGSVLLETTKTPPETPFLVVTWSFGANNIGISTPSGENIGVNYTGRARITHSTGSLELSRLTAADSGDYGVSIIPSTGGQESGTITLRVHAPVSDVTIDPETLNLVEFNKSLRLSCNSSGSPLSFLWIKDGSEITASDRVQITDGGRLLSIVNVRRDDQGSYTCKVSNPVSTATSDPATVTVYSETNHAAGSDITMVCSADSSPPAQFTWYLNGSQLQDTGSELKLVDVNKTQSGSYSCQAFNTETLRFQISEPAASGSGLSRKWMKDDSDLILTDNMKLHDNNRVLSFTTVSRNDNGEYVCNITSSFGSRVANFSLTVNCKYCDVQLIFIVQ</sequence>
<keyword evidence="3" id="KW-0325">Glycoprotein</keyword>
<name>A0A672J3C3_SALFA</name>
<evidence type="ECO:0000313" key="7">
    <source>
        <dbReference type="Proteomes" id="UP000472267"/>
    </source>
</evidence>
<dbReference type="PANTHER" id="PTHR44337">
    <property type="entry name" value="CARCINOEMBRYONIC ANTIGEN-RELATED CELL ADHESION MOLECULE 8"/>
    <property type="match status" value="1"/>
</dbReference>
<dbReference type="Pfam" id="PF07679">
    <property type="entry name" value="I-set"/>
    <property type="match status" value="2"/>
</dbReference>
<feature type="domain" description="Ig-like" evidence="5">
    <location>
        <begin position="298"/>
        <end position="351"/>
    </location>
</feature>
<dbReference type="Proteomes" id="UP000472267">
    <property type="component" value="Chromosome 11"/>
</dbReference>
<protein>
    <recommendedName>
        <fullName evidence="5">Ig-like domain-containing protein</fullName>
    </recommendedName>
</protein>
<dbReference type="PANTHER" id="PTHR44337:SF20">
    <property type="entry name" value="CARCINOEMBRYONIC ANTIGEN-RELATED CELL ADHESION MOLECULE 5-RELATED"/>
    <property type="match status" value="1"/>
</dbReference>
<reference evidence="6" key="3">
    <citation type="submission" date="2025-09" db="UniProtKB">
        <authorList>
            <consortium name="Ensembl"/>
        </authorList>
    </citation>
    <scope>IDENTIFICATION</scope>
</reference>
<dbReference type="InParanoid" id="A0A672J3C3"/>
<dbReference type="AlphaFoldDB" id="A0A672J3C3"/>
<evidence type="ECO:0000256" key="4">
    <source>
        <dbReference type="ARBA" id="ARBA00023319"/>
    </source>
</evidence>
<evidence type="ECO:0000256" key="3">
    <source>
        <dbReference type="ARBA" id="ARBA00023180"/>
    </source>
</evidence>
<dbReference type="InterPro" id="IPR013098">
    <property type="entry name" value="Ig_I-set"/>
</dbReference>
<dbReference type="Pfam" id="PF13927">
    <property type="entry name" value="Ig_3"/>
    <property type="match status" value="1"/>
</dbReference>